<evidence type="ECO:0000256" key="6">
    <source>
        <dbReference type="ARBA" id="ARBA00023136"/>
    </source>
</evidence>
<evidence type="ECO:0000256" key="1">
    <source>
        <dbReference type="ARBA" id="ARBA00004406"/>
    </source>
</evidence>
<feature type="compositionally biased region" description="Basic and acidic residues" evidence="7">
    <location>
        <begin position="76"/>
        <end position="85"/>
    </location>
</feature>
<feature type="compositionally biased region" description="Low complexity" evidence="7">
    <location>
        <begin position="27"/>
        <end position="38"/>
    </location>
</feature>
<proteinExistence type="inferred from homology"/>
<dbReference type="PANTHER" id="PTHR13254">
    <property type="entry name" value="GOLGI AUTOANTIGEN, GOLGIN SUBFAMILY A, 7"/>
    <property type="match status" value="1"/>
</dbReference>
<dbReference type="InterPro" id="IPR051371">
    <property type="entry name" value="Ras_palmitoyltransferase"/>
</dbReference>
<dbReference type="InterPro" id="IPR019383">
    <property type="entry name" value="Golgin_A_7/ERF4"/>
</dbReference>
<dbReference type="GO" id="GO:0031211">
    <property type="term" value="C:endoplasmic reticulum palmitoyltransferase complex"/>
    <property type="evidence" value="ECO:0007669"/>
    <property type="project" value="TreeGrafter"/>
</dbReference>
<evidence type="ECO:0000256" key="4">
    <source>
        <dbReference type="ARBA" id="ARBA00018463"/>
    </source>
</evidence>
<keyword evidence="6" id="KW-0472">Membrane</keyword>
<protein>
    <recommendedName>
        <fullName evidence="4">Ras modification protein ERF4</fullName>
    </recommendedName>
</protein>
<feature type="domain" description="Golgin subfamily A member 7/ERF4" evidence="8">
    <location>
        <begin position="253"/>
        <end position="364"/>
    </location>
</feature>
<dbReference type="InParanoid" id="A0A0D0AKE0"/>
<feature type="region of interest" description="Disordered" evidence="7">
    <location>
        <begin position="173"/>
        <end position="192"/>
    </location>
</feature>
<gene>
    <name evidence="9" type="ORF">CY34DRAFT_90776</name>
</gene>
<dbReference type="Pfam" id="PF10256">
    <property type="entry name" value="Erf4"/>
    <property type="match status" value="1"/>
</dbReference>
<evidence type="ECO:0000256" key="3">
    <source>
        <dbReference type="ARBA" id="ARBA00011396"/>
    </source>
</evidence>
<feature type="region of interest" description="Disordered" evidence="7">
    <location>
        <begin position="1"/>
        <end position="38"/>
    </location>
</feature>
<evidence type="ECO:0000313" key="9">
    <source>
        <dbReference type="EMBL" id="KIK38574.1"/>
    </source>
</evidence>
<keyword evidence="5" id="KW-0256">Endoplasmic reticulum</keyword>
<dbReference type="HOGENOM" id="CLU_049758_0_0_1"/>
<evidence type="ECO:0000256" key="5">
    <source>
        <dbReference type="ARBA" id="ARBA00022824"/>
    </source>
</evidence>
<comment type="subcellular location">
    <subcellularLocation>
        <location evidence="1">Endoplasmic reticulum membrane</location>
        <topology evidence="1">Peripheral membrane protein</topology>
    </subcellularLocation>
</comment>
<reference evidence="10" key="2">
    <citation type="submission" date="2015-01" db="EMBL/GenBank/DDBJ databases">
        <title>Evolutionary Origins and Diversification of the Mycorrhizal Mutualists.</title>
        <authorList>
            <consortium name="DOE Joint Genome Institute"/>
            <consortium name="Mycorrhizal Genomics Consortium"/>
            <person name="Kohler A."/>
            <person name="Kuo A."/>
            <person name="Nagy L.G."/>
            <person name="Floudas D."/>
            <person name="Copeland A."/>
            <person name="Barry K.W."/>
            <person name="Cichocki N."/>
            <person name="Veneault-Fourrey C."/>
            <person name="LaButti K."/>
            <person name="Lindquist E.A."/>
            <person name="Lipzen A."/>
            <person name="Lundell T."/>
            <person name="Morin E."/>
            <person name="Murat C."/>
            <person name="Riley R."/>
            <person name="Ohm R."/>
            <person name="Sun H."/>
            <person name="Tunlid A."/>
            <person name="Henrissat B."/>
            <person name="Grigoriev I.V."/>
            <person name="Hibbett D.S."/>
            <person name="Martin F."/>
        </authorList>
    </citation>
    <scope>NUCLEOTIDE SEQUENCE [LARGE SCALE GENOMIC DNA]</scope>
    <source>
        <strain evidence="10">UH-Slu-Lm8-n1</strain>
    </source>
</reference>
<reference evidence="9 10" key="1">
    <citation type="submission" date="2014-04" db="EMBL/GenBank/DDBJ databases">
        <authorList>
            <consortium name="DOE Joint Genome Institute"/>
            <person name="Kuo A."/>
            <person name="Ruytinx J."/>
            <person name="Rineau F."/>
            <person name="Colpaert J."/>
            <person name="Kohler A."/>
            <person name="Nagy L.G."/>
            <person name="Floudas D."/>
            <person name="Copeland A."/>
            <person name="Barry K.W."/>
            <person name="Cichocki N."/>
            <person name="Veneault-Fourrey C."/>
            <person name="LaButti K."/>
            <person name="Lindquist E.A."/>
            <person name="Lipzen A."/>
            <person name="Lundell T."/>
            <person name="Morin E."/>
            <person name="Murat C."/>
            <person name="Sun H."/>
            <person name="Tunlid A."/>
            <person name="Henrissat B."/>
            <person name="Grigoriev I.V."/>
            <person name="Hibbett D.S."/>
            <person name="Martin F."/>
            <person name="Nordberg H.P."/>
            <person name="Cantor M.N."/>
            <person name="Hua S.X."/>
        </authorList>
    </citation>
    <scope>NUCLEOTIDE SEQUENCE [LARGE SCALE GENOMIC DNA]</scope>
    <source>
        <strain evidence="9 10">UH-Slu-Lm8-n1</strain>
    </source>
</reference>
<evidence type="ECO:0000256" key="2">
    <source>
        <dbReference type="ARBA" id="ARBA00007732"/>
    </source>
</evidence>
<comment type="subunit">
    <text evidence="3">Interacts with ERF2.</text>
</comment>
<accession>A0A0D0AKE0</accession>
<organism evidence="9 10">
    <name type="scientific">Suillus luteus UH-Slu-Lm8-n1</name>
    <dbReference type="NCBI Taxonomy" id="930992"/>
    <lineage>
        <taxon>Eukaryota</taxon>
        <taxon>Fungi</taxon>
        <taxon>Dikarya</taxon>
        <taxon>Basidiomycota</taxon>
        <taxon>Agaricomycotina</taxon>
        <taxon>Agaricomycetes</taxon>
        <taxon>Agaricomycetidae</taxon>
        <taxon>Boletales</taxon>
        <taxon>Suillineae</taxon>
        <taxon>Suillaceae</taxon>
        <taxon>Suillus</taxon>
    </lineage>
</organism>
<dbReference type="GO" id="GO:0006612">
    <property type="term" value="P:protein targeting to membrane"/>
    <property type="evidence" value="ECO:0007669"/>
    <property type="project" value="TreeGrafter"/>
</dbReference>
<feature type="region of interest" description="Disordered" evidence="7">
    <location>
        <begin position="76"/>
        <end position="99"/>
    </location>
</feature>
<dbReference type="GO" id="GO:0005789">
    <property type="term" value="C:endoplasmic reticulum membrane"/>
    <property type="evidence" value="ECO:0007669"/>
    <property type="project" value="UniProtKB-SubCell"/>
</dbReference>
<feature type="compositionally biased region" description="Basic and acidic residues" evidence="7">
    <location>
        <begin position="146"/>
        <end position="159"/>
    </location>
</feature>
<dbReference type="STRING" id="930992.A0A0D0AKE0"/>
<evidence type="ECO:0000259" key="8">
    <source>
        <dbReference type="Pfam" id="PF10256"/>
    </source>
</evidence>
<dbReference type="PANTHER" id="PTHR13254:SF0">
    <property type="entry name" value="GOLGIN SUBFAMILY A MEMBER 7_ERF4 DOMAIN-CONTAINING PROTEIN"/>
    <property type="match status" value="1"/>
</dbReference>
<dbReference type="OrthoDB" id="2190159at2759"/>
<keyword evidence="10" id="KW-1185">Reference proteome</keyword>
<dbReference type="AlphaFoldDB" id="A0A0D0AKE0"/>
<name>A0A0D0AKE0_9AGAM</name>
<dbReference type="Proteomes" id="UP000054485">
    <property type="component" value="Unassembled WGS sequence"/>
</dbReference>
<feature type="compositionally biased region" description="Polar residues" evidence="7">
    <location>
        <begin position="1"/>
        <end position="26"/>
    </location>
</feature>
<evidence type="ECO:0000313" key="10">
    <source>
        <dbReference type="Proteomes" id="UP000054485"/>
    </source>
</evidence>
<feature type="region of interest" description="Disordered" evidence="7">
    <location>
        <begin position="146"/>
        <end position="168"/>
    </location>
</feature>
<comment type="similarity">
    <text evidence="2">Belongs to the ERF4 family.</text>
</comment>
<evidence type="ECO:0000256" key="7">
    <source>
        <dbReference type="SAM" id="MobiDB-lite"/>
    </source>
</evidence>
<dbReference type="EMBL" id="KN835385">
    <property type="protein sequence ID" value="KIK38574.1"/>
    <property type="molecule type" value="Genomic_DNA"/>
</dbReference>
<sequence length="388" mass="43398">MNNDSISHTHSQQILSSTEPTTQNTRSSSSSATSSSLVVSAQLPSQATSWTRMDFANEKISGAEEVELRKMDSFEVEHKDKDTPTEHLPLSPSLTRVPTTDTTSMRILTPPLENVESHGLEEVDIVNHEWHPLACAGPPDNVEDLSLHDGLDIGSETDKKPRRRTNHKPTHLNLEFREPTPQPWDIIEPPSHNGRVETGSYSLPRSPMYASQHTGRRRPLIPHSSYYYGPPASDSAYGTPPVGQIGVHHPREIVRIERDYGGGELTQFSSIYPIELDGRITPTQFMETINDINEILISAHSARHSFIYNFLAVATLHLSTLVLTSHYDKEMRRLKQKIEGINTQIYNPVGLNILWPRNVAFLFVSIFTSQGSLCSSLIHDNLSPDDNS</sequence>